<accession>A0AAD5WY58</accession>
<feature type="region of interest" description="Disordered" evidence="1">
    <location>
        <begin position="127"/>
        <end position="154"/>
    </location>
</feature>
<dbReference type="Proteomes" id="UP001201980">
    <property type="component" value="Unassembled WGS sequence"/>
</dbReference>
<evidence type="ECO:0000313" key="2">
    <source>
        <dbReference type="EMBL" id="KAJ2906640.1"/>
    </source>
</evidence>
<comment type="caution">
    <text evidence="2">The sequence shown here is derived from an EMBL/GenBank/DDBJ whole genome shotgun (WGS) entry which is preliminary data.</text>
</comment>
<dbReference type="EMBL" id="JAKWBI020000011">
    <property type="protein sequence ID" value="KAJ2906640.1"/>
    <property type="molecule type" value="Genomic_DNA"/>
</dbReference>
<dbReference type="AlphaFoldDB" id="A0AAD5WY58"/>
<keyword evidence="3" id="KW-1185">Reference proteome</keyword>
<feature type="region of interest" description="Disordered" evidence="1">
    <location>
        <begin position="1"/>
        <end position="30"/>
    </location>
</feature>
<dbReference type="Gene3D" id="1.10.238.10">
    <property type="entry name" value="EF-hand"/>
    <property type="match status" value="1"/>
</dbReference>
<dbReference type="InterPro" id="IPR011992">
    <property type="entry name" value="EF-hand-dom_pair"/>
</dbReference>
<evidence type="ECO:0000313" key="3">
    <source>
        <dbReference type="Proteomes" id="UP001201980"/>
    </source>
</evidence>
<organism evidence="2 3">
    <name type="scientific">Zalerion maritima</name>
    <dbReference type="NCBI Taxonomy" id="339359"/>
    <lineage>
        <taxon>Eukaryota</taxon>
        <taxon>Fungi</taxon>
        <taxon>Dikarya</taxon>
        <taxon>Ascomycota</taxon>
        <taxon>Pezizomycotina</taxon>
        <taxon>Sordariomycetes</taxon>
        <taxon>Lulworthiomycetidae</taxon>
        <taxon>Lulworthiales</taxon>
        <taxon>Lulworthiaceae</taxon>
        <taxon>Zalerion</taxon>
    </lineage>
</organism>
<protein>
    <submittedName>
        <fullName evidence="2">Calmodulin</fullName>
    </submittedName>
</protein>
<evidence type="ECO:0000256" key="1">
    <source>
        <dbReference type="SAM" id="MobiDB-lite"/>
    </source>
</evidence>
<proteinExistence type="predicted"/>
<reference evidence="2" key="1">
    <citation type="submission" date="2022-07" db="EMBL/GenBank/DDBJ databases">
        <title>Draft genome sequence of Zalerion maritima ATCC 34329, a (micro)plastics degrading marine fungus.</title>
        <authorList>
            <person name="Paco A."/>
            <person name="Goncalves M.F.M."/>
            <person name="Rocha-Santos T.A.P."/>
            <person name="Alves A."/>
        </authorList>
    </citation>
    <scope>NUCLEOTIDE SEQUENCE</scope>
    <source>
        <strain evidence="2">ATCC 34329</strain>
    </source>
</reference>
<feature type="compositionally biased region" description="Gly residues" evidence="1">
    <location>
        <begin position="143"/>
        <end position="152"/>
    </location>
</feature>
<dbReference type="SUPFAM" id="SSF47473">
    <property type="entry name" value="EF-hand"/>
    <property type="match status" value="1"/>
</dbReference>
<sequence>MPPKRRGGADGGGGKRSKLAKENNISAPQESEIREVFGLFAEPRKGEKEGAMPISDVRRAMIALNIPPTPSELAEFISILDPEDEGFAVYASFLAICALKYHQRTEDEDQEEHDREVDEAFSLFLTPPAQNSGLKRHASSSGLSGGDGGVGAREGSTSFVRGDSWVSNASSTAAAAAAGRSGEREKSITVANLKRIATILKEDVDEQLLRDMILEANGGVGVGRGVKKEEFEVVMRKAGVWR</sequence>
<gene>
    <name evidence="2" type="ORF">MKZ38_000895</name>
</gene>
<name>A0AAD5WY58_9PEZI</name>